<accession>A0A1V0UL41</accession>
<reference evidence="5 6" key="1">
    <citation type="submission" date="2017-03" db="EMBL/GenBank/DDBJ databases">
        <title>Complete Genome Sequence of a natural compounds producer, Streptomyces violaceus S21.</title>
        <authorList>
            <person name="Zhong C."/>
            <person name="Zhao Z."/>
            <person name="Fu J."/>
            <person name="Zong G."/>
            <person name="Qin R."/>
            <person name="Cao G."/>
        </authorList>
    </citation>
    <scope>NUCLEOTIDE SEQUENCE [LARGE SCALE GENOMIC DNA]</scope>
    <source>
        <strain evidence="5 6">S21</strain>
    </source>
</reference>
<dbReference type="InterPro" id="IPR027791">
    <property type="entry name" value="Galactosyl_T_C"/>
</dbReference>
<dbReference type="Pfam" id="PF02709">
    <property type="entry name" value="Glyco_transf_7C"/>
    <property type="match status" value="1"/>
</dbReference>
<evidence type="ECO:0000313" key="6">
    <source>
        <dbReference type="Proteomes" id="UP000192445"/>
    </source>
</evidence>
<gene>
    <name evidence="5" type="ORF">B1H20_32785</name>
</gene>
<dbReference type="STRING" id="1935.B1H20_32785"/>
<dbReference type="InterPro" id="IPR001173">
    <property type="entry name" value="Glyco_trans_2-like"/>
</dbReference>
<feature type="region of interest" description="Disordered" evidence="2">
    <location>
        <begin position="55"/>
        <end position="83"/>
    </location>
</feature>
<dbReference type="PANTHER" id="PTHR43685">
    <property type="entry name" value="GLYCOSYLTRANSFERASE"/>
    <property type="match status" value="1"/>
</dbReference>
<evidence type="ECO:0000313" key="5">
    <source>
        <dbReference type="EMBL" id="ARF65668.1"/>
    </source>
</evidence>
<sequence>MVGLAGVHGEALGQHGTGQLLRDQAAGCGRVGGRGPGSRRGAACDCLRNERFSGARNTSRGDRKVTATEDDRPHSQADTRPPGAAQVRISVIIPTFNARTTLRCCLLSLLHQRIGAHGSDAGPPFTYEVIVVDDGSSDGTSEMIAQFPSRLDLRYTFLPRTDRSGRARARNAGLALATGGLVVTLDADQVVEPHFLAEHARLHAGGPGRVVAGRRLQLADGPMDEARLEHGFDPQALPPVVRGDEREQLFRLLDSSLEDMVTGWHHVWTCNASFPRDRLEAVGGFDETFTGWGLEDAELAYRLVQGGATTHFAPSAVVRHEHRTPVTADMYREWCRNLAHFVRRHPAPEVRLQEIFAPAIDPDRSAPGTWDDIAAEFEHTARRLGAAPGRHR</sequence>
<dbReference type="Gene3D" id="3.90.550.10">
    <property type="entry name" value="Spore Coat Polysaccharide Biosynthesis Protein SpsA, Chain A"/>
    <property type="match status" value="1"/>
</dbReference>
<dbReference type="PANTHER" id="PTHR43685:SF3">
    <property type="entry name" value="SLR2126 PROTEIN"/>
    <property type="match status" value="1"/>
</dbReference>
<keyword evidence="1" id="KW-0808">Transferase</keyword>
<name>A0A1V0UL41_STRVN</name>
<dbReference type="Proteomes" id="UP000192445">
    <property type="component" value="Chromosome"/>
</dbReference>
<feature type="domain" description="Galactosyltransferase C-terminal" evidence="4">
    <location>
        <begin position="264"/>
        <end position="315"/>
    </location>
</feature>
<evidence type="ECO:0000256" key="1">
    <source>
        <dbReference type="ARBA" id="ARBA00022679"/>
    </source>
</evidence>
<dbReference type="SUPFAM" id="SSF53448">
    <property type="entry name" value="Nucleotide-diphospho-sugar transferases"/>
    <property type="match status" value="1"/>
</dbReference>
<organism evidence="5 6">
    <name type="scientific">Streptomyces violaceoruber</name>
    <dbReference type="NCBI Taxonomy" id="1935"/>
    <lineage>
        <taxon>Bacteria</taxon>
        <taxon>Bacillati</taxon>
        <taxon>Actinomycetota</taxon>
        <taxon>Actinomycetes</taxon>
        <taxon>Kitasatosporales</taxon>
        <taxon>Streptomycetaceae</taxon>
        <taxon>Streptomyces</taxon>
        <taxon>Streptomyces violaceoruber group</taxon>
    </lineage>
</organism>
<dbReference type="Pfam" id="PF00535">
    <property type="entry name" value="Glycos_transf_2"/>
    <property type="match status" value="1"/>
</dbReference>
<dbReference type="KEGG" id="svu:B1H20_32785"/>
<proteinExistence type="predicted"/>
<protein>
    <recommendedName>
        <fullName evidence="7">Glycosyltransferase</fullName>
    </recommendedName>
</protein>
<evidence type="ECO:0000259" key="3">
    <source>
        <dbReference type="Pfam" id="PF00535"/>
    </source>
</evidence>
<dbReference type="EMBL" id="CP020570">
    <property type="protein sequence ID" value="ARF65668.1"/>
    <property type="molecule type" value="Genomic_DNA"/>
</dbReference>
<evidence type="ECO:0008006" key="7">
    <source>
        <dbReference type="Google" id="ProtNLM"/>
    </source>
</evidence>
<evidence type="ECO:0000259" key="4">
    <source>
        <dbReference type="Pfam" id="PF02709"/>
    </source>
</evidence>
<dbReference type="InterPro" id="IPR029044">
    <property type="entry name" value="Nucleotide-diphossugar_trans"/>
</dbReference>
<dbReference type="AlphaFoldDB" id="A0A1V0UL41"/>
<dbReference type="InterPro" id="IPR050834">
    <property type="entry name" value="Glycosyltransf_2"/>
</dbReference>
<feature type="domain" description="Glycosyltransferase 2-like" evidence="3">
    <location>
        <begin position="90"/>
        <end position="217"/>
    </location>
</feature>
<feature type="compositionally biased region" description="Basic and acidic residues" evidence="2">
    <location>
        <begin position="55"/>
        <end position="77"/>
    </location>
</feature>
<dbReference type="GO" id="GO:0016740">
    <property type="term" value="F:transferase activity"/>
    <property type="evidence" value="ECO:0007669"/>
    <property type="project" value="UniProtKB-KW"/>
</dbReference>
<evidence type="ECO:0000256" key="2">
    <source>
        <dbReference type="SAM" id="MobiDB-lite"/>
    </source>
</evidence>